<keyword evidence="3" id="KW-0479">Metal-binding</keyword>
<dbReference type="AlphaFoldDB" id="U5HAF4"/>
<dbReference type="GO" id="GO:0031145">
    <property type="term" value="P:anaphase-promoting complex-dependent catabolic process"/>
    <property type="evidence" value="ECO:0007669"/>
    <property type="project" value="InterPro"/>
</dbReference>
<dbReference type="EMBL" id="GL541686">
    <property type="protein sequence ID" value="KDE05497.1"/>
    <property type="molecule type" value="Genomic_DNA"/>
</dbReference>
<dbReference type="InterPro" id="IPR051031">
    <property type="entry name" value="RING-box_E3_Ubiquitin_Ligase"/>
</dbReference>
<feature type="region of interest" description="Disordered" evidence="10">
    <location>
        <begin position="22"/>
        <end position="64"/>
    </location>
</feature>
<keyword evidence="14" id="KW-1185">Reference proteome</keyword>
<dbReference type="Pfam" id="PF12861">
    <property type="entry name" value="zf-ANAPC11"/>
    <property type="match status" value="1"/>
</dbReference>
<dbReference type="GO" id="GO:0005680">
    <property type="term" value="C:anaphase-promoting complex"/>
    <property type="evidence" value="ECO:0007669"/>
    <property type="project" value="InterPro"/>
</dbReference>
<proteinExistence type="predicted"/>
<accession>U5HAF4</accession>
<evidence type="ECO:0000313" key="14">
    <source>
        <dbReference type="Proteomes" id="UP000017200"/>
    </source>
</evidence>
<reference evidence="12" key="2">
    <citation type="submission" date="2010-11" db="EMBL/GenBank/DDBJ databases">
        <authorList>
            <consortium name="The Broad Institute Genome Sequencing Platform"/>
            <person name="Earl A."/>
            <person name="Ward D."/>
            <person name="Feldgarden M."/>
            <person name="Gevers D."/>
            <person name="Butler R."/>
            <person name="Young S.K."/>
            <person name="Zeng Q."/>
            <person name="Gargeya S."/>
            <person name="Fitzgerald M."/>
            <person name="Haas B."/>
            <person name="Abouelleil A."/>
            <person name="Alvarado L."/>
            <person name="Arachchi H.M."/>
            <person name="Berlin A."/>
            <person name="Brown A."/>
            <person name="Chapman S.B."/>
            <person name="Chen Z."/>
            <person name="Dunbar C."/>
            <person name="Freedman E."/>
            <person name="Gearin G."/>
            <person name="Gellesch M."/>
            <person name="Goldberg J."/>
            <person name="Griggs A."/>
            <person name="Gujja S."/>
            <person name="Heilman E."/>
            <person name="Heiman D."/>
            <person name="Howarth C."/>
            <person name="Larson L."/>
            <person name="Lui A."/>
            <person name="MacDonald P.J.P."/>
            <person name="Mehta T."/>
            <person name="Montmayeur A."/>
            <person name="Murphy C."/>
            <person name="Neiman D."/>
            <person name="Pearson M."/>
            <person name="Priest M."/>
            <person name="Roberts A."/>
            <person name="Saif S."/>
            <person name="Shea T."/>
            <person name="Shenoy N."/>
            <person name="Sisk P."/>
            <person name="Stolte C."/>
            <person name="Sykes S."/>
            <person name="White J."/>
            <person name="Yandava C."/>
            <person name="Wortman J."/>
            <person name="Nusbaum C."/>
            <person name="Birren B."/>
        </authorList>
    </citation>
    <scope>NUCLEOTIDE SEQUENCE</scope>
    <source>
        <strain evidence="12">P1A1 Lamole</strain>
    </source>
</reference>
<feature type="compositionally biased region" description="Acidic residues" evidence="10">
    <location>
        <begin position="50"/>
        <end position="64"/>
    </location>
</feature>
<dbReference type="PROSITE" id="PS50089">
    <property type="entry name" value="ZF_RING_2"/>
    <property type="match status" value="1"/>
</dbReference>
<reference evidence="12 14" key="3">
    <citation type="journal article" date="2015" name="BMC Genomics">
        <title>Sex and parasites: genomic and transcriptomic analysis of Microbotryum lychnidis-dioicae, the biotrophic and plant-castrating anther smut fungus.</title>
        <authorList>
            <person name="Perlin M.H."/>
            <person name="Amselem J."/>
            <person name="Fontanillas E."/>
            <person name="Toh S.S."/>
            <person name="Chen Z."/>
            <person name="Goldberg J."/>
            <person name="Duplessis S."/>
            <person name="Henrissat B."/>
            <person name="Young S."/>
            <person name="Zeng Q."/>
            <person name="Aguileta G."/>
            <person name="Petit E."/>
            <person name="Badouin H."/>
            <person name="Andrews J."/>
            <person name="Razeeq D."/>
            <person name="Gabaldon T."/>
            <person name="Quesneville H."/>
            <person name="Giraud T."/>
            <person name="Hood M.E."/>
            <person name="Schultz D.J."/>
            <person name="Cuomo C.A."/>
        </authorList>
    </citation>
    <scope>NUCLEOTIDE SEQUENCE [LARGE SCALE GENOMIC DNA]</scope>
    <source>
        <strain evidence="12">P1A1 Lamole</strain>
        <strain evidence="14">p1A1 Lamole</strain>
    </source>
</reference>
<dbReference type="GO" id="GO:0097602">
    <property type="term" value="F:cullin family protein binding"/>
    <property type="evidence" value="ECO:0007669"/>
    <property type="project" value="InterPro"/>
</dbReference>
<evidence type="ECO:0000256" key="8">
    <source>
        <dbReference type="ARBA" id="ARBA00023306"/>
    </source>
</evidence>
<evidence type="ECO:0000256" key="5">
    <source>
        <dbReference type="ARBA" id="ARBA00022776"/>
    </source>
</evidence>
<feature type="compositionally biased region" description="Polar residues" evidence="10">
    <location>
        <begin position="22"/>
        <end position="38"/>
    </location>
</feature>
<evidence type="ECO:0000256" key="6">
    <source>
        <dbReference type="ARBA" id="ARBA00022786"/>
    </source>
</evidence>
<gene>
    <name evidence="12" type="ORF">MVLG_04184</name>
</gene>
<keyword evidence="7" id="KW-0862">Zinc</keyword>
<dbReference type="Proteomes" id="UP000017200">
    <property type="component" value="Unassembled WGS sequence"/>
</dbReference>
<sequence>MKITVNSYHGIALWRWNLQPPTQRARATTTNSNPTSLDPSRVAAAHSNPADDEAEEEEDENDDDDDVCGICRVAYDGCCPDCKTPGDACPLVWGECTHVFHMHCLLKWINTESSKQQCPMDRRPWVTLDASNLPTTTNVPVPPVGLEAVQQPTPQRGAVVHAGG</sequence>
<dbReference type="EMBL" id="GL541686">
    <property type="protein sequence ID" value="KDE05496.1"/>
    <property type="molecule type" value="Genomic_DNA"/>
</dbReference>
<evidence type="ECO:0000256" key="7">
    <source>
        <dbReference type="ARBA" id="ARBA00022833"/>
    </source>
</evidence>
<evidence type="ECO:0000313" key="12">
    <source>
        <dbReference type="EMBL" id="KDE05496.1"/>
    </source>
</evidence>
<dbReference type="InParanoid" id="U5HAF4"/>
<dbReference type="InterPro" id="IPR013083">
    <property type="entry name" value="Znf_RING/FYVE/PHD"/>
</dbReference>
<protein>
    <recommendedName>
        <fullName evidence="1">Anaphase-promoting complex subunit 11</fullName>
    </recommendedName>
</protein>
<evidence type="ECO:0000256" key="4">
    <source>
        <dbReference type="ARBA" id="ARBA00022771"/>
    </source>
</evidence>
<keyword evidence="8" id="KW-0131">Cell cycle</keyword>
<reference evidence="14" key="1">
    <citation type="submission" date="2010-11" db="EMBL/GenBank/DDBJ databases">
        <title>The genome sequence of Microbotryum violaceum strain p1A1 Lamole.</title>
        <authorList>
            <person name="Cuomo C."/>
            <person name="Perlin M."/>
            <person name="Young S.K."/>
            <person name="Zeng Q."/>
            <person name="Gargeya S."/>
            <person name="Alvarado L."/>
            <person name="Berlin A."/>
            <person name="Chapman S.B."/>
            <person name="Chen Z."/>
            <person name="Freedman E."/>
            <person name="Gellesch M."/>
            <person name="Goldberg J."/>
            <person name="Griggs A."/>
            <person name="Gujja S."/>
            <person name="Heilman E."/>
            <person name="Heiman D."/>
            <person name="Howarth C."/>
            <person name="Mehta T."/>
            <person name="Neiman D."/>
            <person name="Pearson M."/>
            <person name="Roberts A."/>
            <person name="Saif S."/>
            <person name="Shea T."/>
            <person name="Shenoy N."/>
            <person name="Sisk P."/>
            <person name="Stolte C."/>
            <person name="Sykes S."/>
            <person name="White J."/>
            <person name="Yandava C."/>
            <person name="Haas B."/>
            <person name="Nusbaum C."/>
            <person name="Birren B."/>
        </authorList>
    </citation>
    <scope>NUCLEOTIDE SEQUENCE [LARGE SCALE GENOMIC DNA]</scope>
    <source>
        <strain evidence="14">p1A1 Lamole</strain>
    </source>
</reference>
<dbReference type="OMA" id="TWHWKLA"/>
<dbReference type="EnsemblFungi" id="MVLG_04184T0">
    <property type="protein sequence ID" value="MVLG_04184T0"/>
    <property type="gene ID" value="MVLG_04184"/>
</dbReference>
<dbReference type="STRING" id="683840.U5HAF4"/>
<dbReference type="CDD" id="cd16456">
    <property type="entry name" value="RING-H2_APC11"/>
    <property type="match status" value="1"/>
</dbReference>
<evidence type="ECO:0000256" key="3">
    <source>
        <dbReference type="ARBA" id="ARBA00022723"/>
    </source>
</evidence>
<dbReference type="InterPro" id="IPR001841">
    <property type="entry name" value="Znf_RING"/>
</dbReference>
<dbReference type="InterPro" id="IPR024991">
    <property type="entry name" value="RING-H2_APC11"/>
</dbReference>
<dbReference type="PANTHER" id="PTHR11210">
    <property type="entry name" value="RING BOX"/>
    <property type="match status" value="1"/>
</dbReference>
<dbReference type="GO" id="GO:0061630">
    <property type="term" value="F:ubiquitin protein ligase activity"/>
    <property type="evidence" value="ECO:0007669"/>
    <property type="project" value="InterPro"/>
</dbReference>
<evidence type="ECO:0000256" key="9">
    <source>
        <dbReference type="PROSITE-ProRule" id="PRU00175"/>
    </source>
</evidence>
<keyword evidence="2" id="KW-0132">Cell division</keyword>
<evidence type="ECO:0000256" key="1">
    <source>
        <dbReference type="ARBA" id="ARBA00013928"/>
    </source>
</evidence>
<dbReference type="OrthoDB" id="1681166at2759"/>
<dbReference type="EnsemblFungi" id="MVLG_04184T1">
    <property type="protein sequence ID" value="MVLG_04184T1"/>
    <property type="gene ID" value="MVLG_04184"/>
</dbReference>
<evidence type="ECO:0000259" key="11">
    <source>
        <dbReference type="PROSITE" id="PS50089"/>
    </source>
</evidence>
<keyword evidence="5" id="KW-0498">Mitosis</keyword>
<keyword evidence="4 9" id="KW-0863">Zinc-finger</keyword>
<reference evidence="13" key="4">
    <citation type="submission" date="2015-06" db="UniProtKB">
        <authorList>
            <consortium name="EnsemblFungi"/>
        </authorList>
    </citation>
    <scope>IDENTIFICATION</scope>
</reference>
<name>U5HAF4_USTV1</name>
<dbReference type="HOGENOM" id="CLU_115512_0_1_1"/>
<evidence type="ECO:0000256" key="10">
    <source>
        <dbReference type="SAM" id="MobiDB-lite"/>
    </source>
</evidence>
<feature type="domain" description="RING-type" evidence="11">
    <location>
        <begin position="79"/>
        <end position="122"/>
    </location>
</feature>
<dbReference type="GO" id="GO:0008270">
    <property type="term" value="F:zinc ion binding"/>
    <property type="evidence" value="ECO:0007669"/>
    <property type="project" value="UniProtKB-KW"/>
</dbReference>
<dbReference type="EMBL" id="AEIJ01000410">
    <property type="status" value="NOT_ANNOTATED_CDS"/>
    <property type="molecule type" value="Genomic_DNA"/>
</dbReference>
<dbReference type="Gene3D" id="3.30.40.10">
    <property type="entry name" value="Zinc/RING finger domain, C3HC4 (zinc finger)"/>
    <property type="match status" value="1"/>
</dbReference>
<evidence type="ECO:0000313" key="13">
    <source>
        <dbReference type="EnsemblFungi" id="MVLG_04184T0"/>
    </source>
</evidence>
<dbReference type="EMBL" id="GL541686">
    <property type="protein sequence ID" value="KDE05498.1"/>
    <property type="molecule type" value="Genomic_DNA"/>
</dbReference>
<dbReference type="SUPFAM" id="SSF57850">
    <property type="entry name" value="RING/U-box"/>
    <property type="match status" value="1"/>
</dbReference>
<keyword evidence="6" id="KW-0833">Ubl conjugation pathway</keyword>
<organism evidence="12">
    <name type="scientific">Microbotryum lychnidis-dioicae (strain p1A1 Lamole / MvSl-1064)</name>
    <name type="common">Anther smut fungus</name>
    <dbReference type="NCBI Taxonomy" id="683840"/>
    <lineage>
        <taxon>Eukaryota</taxon>
        <taxon>Fungi</taxon>
        <taxon>Dikarya</taxon>
        <taxon>Basidiomycota</taxon>
        <taxon>Pucciniomycotina</taxon>
        <taxon>Microbotryomycetes</taxon>
        <taxon>Microbotryales</taxon>
        <taxon>Microbotryaceae</taxon>
        <taxon>Microbotryum</taxon>
    </lineage>
</organism>
<evidence type="ECO:0000256" key="2">
    <source>
        <dbReference type="ARBA" id="ARBA00022618"/>
    </source>
</evidence>
<dbReference type="GO" id="GO:0051301">
    <property type="term" value="P:cell division"/>
    <property type="evidence" value="ECO:0007669"/>
    <property type="project" value="UniProtKB-KW"/>
</dbReference>
<dbReference type="EnsemblFungi" id="MVLG_04184T2">
    <property type="protein sequence ID" value="MVLG_04184T2"/>
    <property type="gene ID" value="MVLG_04184"/>
</dbReference>